<gene>
    <name evidence="12" type="ORF">HZU75_00700</name>
</gene>
<dbReference type="GO" id="GO:0055085">
    <property type="term" value="P:transmembrane transport"/>
    <property type="evidence" value="ECO:0007669"/>
    <property type="project" value="InterPro"/>
</dbReference>
<evidence type="ECO:0000256" key="8">
    <source>
        <dbReference type="ARBA" id="ARBA00022989"/>
    </source>
</evidence>
<feature type="compositionally biased region" description="Basic and acidic residues" evidence="10">
    <location>
        <begin position="109"/>
        <end position="121"/>
    </location>
</feature>
<sequence length="238" mass="25999">MILDNKFTLIAVIGVHCALFYQLSQHSRPSAPTEPIFMQAMPLAMGPRQAEPQVQEQKPLPKVRQKIKEVRQKVQERVAKSTQIKTTQLQPETPDRAATLEVAAAKNSAQRDEPLRGEAKTSNEAAVNPSGGQEGQSKQVEPVLSAPSFHANYLSNPKPPYPPASLALNEQGVVYLRVQVNAAGLPEKIELHKSSGFARLDAVAQSTVQRWRFVPAKRGDEPVAGSVVVPVNFSIKKS</sequence>
<dbReference type="InterPro" id="IPR051045">
    <property type="entry name" value="TonB-dependent_transducer"/>
</dbReference>
<evidence type="ECO:0000313" key="13">
    <source>
        <dbReference type="Proteomes" id="UP000510822"/>
    </source>
</evidence>
<evidence type="ECO:0000256" key="4">
    <source>
        <dbReference type="ARBA" id="ARBA00022475"/>
    </source>
</evidence>
<keyword evidence="7" id="KW-0653">Protein transport</keyword>
<dbReference type="PANTHER" id="PTHR33446">
    <property type="entry name" value="PROTEIN TONB-RELATED"/>
    <property type="match status" value="1"/>
</dbReference>
<dbReference type="InterPro" id="IPR037682">
    <property type="entry name" value="TonB_C"/>
</dbReference>
<keyword evidence="9" id="KW-0472">Membrane</keyword>
<dbReference type="GO" id="GO:0031992">
    <property type="term" value="F:energy transducer activity"/>
    <property type="evidence" value="ECO:0007669"/>
    <property type="project" value="TreeGrafter"/>
</dbReference>
<keyword evidence="6" id="KW-0812">Transmembrane</keyword>
<dbReference type="PANTHER" id="PTHR33446:SF2">
    <property type="entry name" value="PROTEIN TONB"/>
    <property type="match status" value="1"/>
</dbReference>
<comment type="subcellular location">
    <subcellularLocation>
        <location evidence="1">Cell inner membrane</location>
        <topology evidence="1">Single-pass membrane protein</topology>
        <orientation evidence="1">Periplasmic side</orientation>
    </subcellularLocation>
</comment>
<dbReference type="Pfam" id="PF03544">
    <property type="entry name" value="TonB_C"/>
    <property type="match status" value="1"/>
</dbReference>
<organism evidence="12 13">
    <name type="scientific">Chitinibacter fontanus</name>
    <dbReference type="NCBI Taxonomy" id="1737446"/>
    <lineage>
        <taxon>Bacteria</taxon>
        <taxon>Pseudomonadati</taxon>
        <taxon>Pseudomonadota</taxon>
        <taxon>Betaproteobacteria</taxon>
        <taxon>Neisseriales</taxon>
        <taxon>Chitinibacteraceae</taxon>
        <taxon>Chitinibacter</taxon>
    </lineage>
</organism>
<evidence type="ECO:0000256" key="7">
    <source>
        <dbReference type="ARBA" id="ARBA00022927"/>
    </source>
</evidence>
<evidence type="ECO:0000313" key="12">
    <source>
        <dbReference type="EMBL" id="QLI80173.1"/>
    </source>
</evidence>
<protein>
    <submittedName>
        <fullName evidence="12">Energy transducer TonB</fullName>
    </submittedName>
</protein>
<dbReference type="AlphaFoldDB" id="A0A7D5V8Q6"/>
<evidence type="ECO:0000256" key="9">
    <source>
        <dbReference type="ARBA" id="ARBA00023136"/>
    </source>
</evidence>
<evidence type="ECO:0000256" key="6">
    <source>
        <dbReference type="ARBA" id="ARBA00022692"/>
    </source>
</evidence>
<dbReference type="NCBIfam" id="TIGR01352">
    <property type="entry name" value="tonB_Cterm"/>
    <property type="match status" value="1"/>
</dbReference>
<keyword evidence="8" id="KW-1133">Transmembrane helix</keyword>
<keyword evidence="4" id="KW-1003">Cell membrane</keyword>
<evidence type="ECO:0000256" key="3">
    <source>
        <dbReference type="ARBA" id="ARBA00022448"/>
    </source>
</evidence>
<dbReference type="PROSITE" id="PS52015">
    <property type="entry name" value="TONB_CTD"/>
    <property type="match status" value="1"/>
</dbReference>
<dbReference type="KEGG" id="cfon:HZU75_00700"/>
<dbReference type="RefSeq" id="WP_180307318.1">
    <property type="nucleotide sequence ID" value="NZ_CP058952.1"/>
</dbReference>
<dbReference type="EMBL" id="CP058952">
    <property type="protein sequence ID" value="QLI80173.1"/>
    <property type="molecule type" value="Genomic_DNA"/>
</dbReference>
<evidence type="ECO:0000256" key="10">
    <source>
        <dbReference type="SAM" id="MobiDB-lite"/>
    </source>
</evidence>
<dbReference type="GO" id="GO:0015031">
    <property type="term" value="P:protein transport"/>
    <property type="evidence" value="ECO:0007669"/>
    <property type="project" value="UniProtKB-KW"/>
</dbReference>
<accession>A0A7D5V8Q6</accession>
<proteinExistence type="inferred from homology"/>
<feature type="region of interest" description="Disordered" evidence="10">
    <location>
        <begin position="105"/>
        <end position="140"/>
    </location>
</feature>
<keyword evidence="5" id="KW-0997">Cell inner membrane</keyword>
<dbReference type="Gene3D" id="3.30.1150.10">
    <property type="match status" value="1"/>
</dbReference>
<dbReference type="SUPFAM" id="SSF74653">
    <property type="entry name" value="TolA/TonB C-terminal domain"/>
    <property type="match status" value="1"/>
</dbReference>
<keyword evidence="13" id="KW-1185">Reference proteome</keyword>
<dbReference type="InterPro" id="IPR006260">
    <property type="entry name" value="TonB/TolA_C"/>
</dbReference>
<name>A0A7D5V8Q6_9NEIS</name>
<comment type="similarity">
    <text evidence="2">Belongs to the TonB family.</text>
</comment>
<dbReference type="GO" id="GO:0098797">
    <property type="term" value="C:plasma membrane protein complex"/>
    <property type="evidence" value="ECO:0007669"/>
    <property type="project" value="TreeGrafter"/>
</dbReference>
<dbReference type="Proteomes" id="UP000510822">
    <property type="component" value="Chromosome"/>
</dbReference>
<evidence type="ECO:0000259" key="11">
    <source>
        <dbReference type="PROSITE" id="PS52015"/>
    </source>
</evidence>
<evidence type="ECO:0000256" key="5">
    <source>
        <dbReference type="ARBA" id="ARBA00022519"/>
    </source>
</evidence>
<keyword evidence="3" id="KW-0813">Transport</keyword>
<evidence type="ECO:0000256" key="1">
    <source>
        <dbReference type="ARBA" id="ARBA00004383"/>
    </source>
</evidence>
<evidence type="ECO:0000256" key="2">
    <source>
        <dbReference type="ARBA" id="ARBA00006555"/>
    </source>
</evidence>
<reference evidence="12 13" key="1">
    <citation type="journal article" date="2016" name="Int. J. Syst. Evol. Microbiol.">
        <title>Chitinibacter fontanus sp. nov., isolated from a spring.</title>
        <authorList>
            <person name="Sheu S.Y."/>
            <person name="Li Y.S."/>
            <person name="Young C.C."/>
            <person name="Chen W.M."/>
        </authorList>
    </citation>
    <scope>NUCLEOTIDE SEQUENCE [LARGE SCALE GENOMIC DNA]</scope>
    <source>
        <strain evidence="12 13">STM-7</strain>
    </source>
</reference>
<feature type="domain" description="TonB C-terminal" evidence="11">
    <location>
        <begin position="146"/>
        <end position="238"/>
    </location>
</feature>